<evidence type="ECO:0000313" key="4">
    <source>
        <dbReference type="Proteomes" id="UP001345827"/>
    </source>
</evidence>
<protein>
    <submittedName>
        <fullName evidence="3">Uncharacterized protein</fullName>
    </submittedName>
</protein>
<sequence length="373" mass="40861">MAGPSPGVTIIVVAFGLVLLIFAIWAVCSKLLPHLRHPESEPMNTLPQTTQTTDPKNHQAGLRRSLYGTQKSLFQEPRNDISDYDLKNSRFSTCALDFSRPPSPMPRRSRVQSIHDHGHNGRGRTRSRSRNRSPSHSRSRSRHHSAADLRASLYSDPALLLHNDARSATFNLIIDQPDAITHGRPRSQYYDSLTTSVRSKSVHSQNRRRSAPLLVTDLSNIVLPHYSSDISSVELITTGPSPLSPYKHLSATSFNNSSRHSLPPSLDGYFSMTNNPRRSPFAYSPGSNTPKGGCTTPPAEATTIPEWPMTTTTTSPLSAEDSGVVPPVPPTTLEGVHNRKTVTTTEHGDRGQAEETNREATIKTPLSATVVSA</sequence>
<dbReference type="EMBL" id="JAXLQG010000024">
    <property type="protein sequence ID" value="KAK5528988.1"/>
    <property type="molecule type" value="Genomic_DNA"/>
</dbReference>
<name>A0AAV9PT65_9PEZI</name>
<feature type="compositionally biased region" description="Basic and acidic residues" evidence="1">
    <location>
        <begin position="346"/>
        <end position="361"/>
    </location>
</feature>
<keyword evidence="2" id="KW-0472">Membrane</keyword>
<organism evidence="3 4">
    <name type="scientific">Vermiconidia calcicola</name>
    <dbReference type="NCBI Taxonomy" id="1690605"/>
    <lineage>
        <taxon>Eukaryota</taxon>
        <taxon>Fungi</taxon>
        <taxon>Dikarya</taxon>
        <taxon>Ascomycota</taxon>
        <taxon>Pezizomycotina</taxon>
        <taxon>Dothideomycetes</taxon>
        <taxon>Dothideomycetidae</taxon>
        <taxon>Mycosphaerellales</taxon>
        <taxon>Extremaceae</taxon>
        <taxon>Vermiconidia</taxon>
    </lineage>
</organism>
<feature type="region of interest" description="Disordered" evidence="1">
    <location>
        <begin position="37"/>
        <end position="62"/>
    </location>
</feature>
<feature type="transmembrane region" description="Helical" evidence="2">
    <location>
        <begin position="6"/>
        <end position="28"/>
    </location>
</feature>
<proteinExistence type="predicted"/>
<feature type="compositionally biased region" description="Polar residues" evidence="1">
    <location>
        <begin position="364"/>
        <end position="373"/>
    </location>
</feature>
<accession>A0AAV9PT65</accession>
<feature type="compositionally biased region" description="Basic residues" evidence="1">
    <location>
        <begin position="120"/>
        <end position="144"/>
    </location>
</feature>
<comment type="caution">
    <text evidence="3">The sequence shown here is derived from an EMBL/GenBank/DDBJ whole genome shotgun (WGS) entry which is preliminary data.</text>
</comment>
<reference evidence="3 4" key="1">
    <citation type="submission" date="2023-06" db="EMBL/GenBank/DDBJ databases">
        <title>Black Yeasts Isolated from many extreme environments.</title>
        <authorList>
            <person name="Coleine C."/>
            <person name="Stajich J.E."/>
            <person name="Selbmann L."/>
        </authorList>
    </citation>
    <scope>NUCLEOTIDE SEQUENCE [LARGE SCALE GENOMIC DNA]</scope>
    <source>
        <strain evidence="3 4">CCFEE 5887</strain>
    </source>
</reference>
<dbReference type="Proteomes" id="UP001345827">
    <property type="component" value="Unassembled WGS sequence"/>
</dbReference>
<feature type="compositionally biased region" description="Polar residues" evidence="1">
    <location>
        <begin position="42"/>
        <end position="54"/>
    </location>
</feature>
<feature type="compositionally biased region" description="Low complexity" evidence="1">
    <location>
        <begin position="295"/>
        <end position="316"/>
    </location>
</feature>
<keyword evidence="4" id="KW-1185">Reference proteome</keyword>
<evidence type="ECO:0000256" key="1">
    <source>
        <dbReference type="SAM" id="MobiDB-lite"/>
    </source>
</evidence>
<keyword evidence="2" id="KW-0812">Transmembrane</keyword>
<keyword evidence="2" id="KW-1133">Transmembrane helix</keyword>
<evidence type="ECO:0000256" key="2">
    <source>
        <dbReference type="SAM" id="Phobius"/>
    </source>
</evidence>
<feature type="region of interest" description="Disordered" evidence="1">
    <location>
        <begin position="95"/>
        <end position="147"/>
    </location>
</feature>
<gene>
    <name evidence="3" type="ORF">LTR25_010173</name>
</gene>
<dbReference type="AlphaFoldDB" id="A0AAV9PT65"/>
<feature type="region of interest" description="Disordered" evidence="1">
    <location>
        <begin position="280"/>
        <end position="373"/>
    </location>
</feature>
<evidence type="ECO:0000313" key="3">
    <source>
        <dbReference type="EMBL" id="KAK5528988.1"/>
    </source>
</evidence>